<dbReference type="InterPro" id="IPR001647">
    <property type="entry name" value="HTH_TetR"/>
</dbReference>
<dbReference type="SUPFAM" id="SSF46689">
    <property type="entry name" value="Homeodomain-like"/>
    <property type="match status" value="1"/>
</dbReference>
<dbReference type="EMBL" id="CAEZWE010000096">
    <property type="protein sequence ID" value="CAB4664546.1"/>
    <property type="molecule type" value="Genomic_DNA"/>
</dbReference>
<dbReference type="PRINTS" id="PR00455">
    <property type="entry name" value="HTHTETR"/>
</dbReference>
<gene>
    <name evidence="3" type="ORF">UFOPK1572_00565</name>
    <name evidence="4" type="ORF">UFOPK2169_01634</name>
</gene>
<dbReference type="PROSITE" id="PS50977">
    <property type="entry name" value="HTH_TETR_2"/>
    <property type="match status" value="1"/>
</dbReference>
<organism evidence="4">
    <name type="scientific">freshwater metagenome</name>
    <dbReference type="NCBI Taxonomy" id="449393"/>
    <lineage>
        <taxon>unclassified sequences</taxon>
        <taxon>metagenomes</taxon>
        <taxon>ecological metagenomes</taxon>
    </lineage>
</organism>
<dbReference type="InterPro" id="IPR009057">
    <property type="entry name" value="Homeodomain-like_sf"/>
</dbReference>
<dbReference type="GO" id="GO:0003700">
    <property type="term" value="F:DNA-binding transcription factor activity"/>
    <property type="evidence" value="ECO:0007669"/>
    <property type="project" value="TreeGrafter"/>
</dbReference>
<dbReference type="InterPro" id="IPR050109">
    <property type="entry name" value="HTH-type_TetR-like_transc_reg"/>
</dbReference>
<accession>A0A6J6LS03</accession>
<dbReference type="Pfam" id="PF00440">
    <property type="entry name" value="TetR_N"/>
    <property type="match status" value="1"/>
</dbReference>
<dbReference type="PROSITE" id="PS01081">
    <property type="entry name" value="HTH_TETR_1"/>
    <property type="match status" value="1"/>
</dbReference>
<proteinExistence type="predicted"/>
<dbReference type="EMBL" id="CAEZTC010000052">
    <property type="protein sequence ID" value="CAB4557110.1"/>
    <property type="molecule type" value="Genomic_DNA"/>
</dbReference>
<reference evidence="4" key="1">
    <citation type="submission" date="2020-05" db="EMBL/GenBank/DDBJ databases">
        <authorList>
            <person name="Chiriac C."/>
            <person name="Salcher M."/>
            <person name="Ghai R."/>
            <person name="Kavagutti S V."/>
        </authorList>
    </citation>
    <scope>NUCLEOTIDE SEQUENCE</scope>
</reference>
<dbReference type="PANTHER" id="PTHR30055">
    <property type="entry name" value="HTH-TYPE TRANSCRIPTIONAL REGULATOR RUTR"/>
    <property type="match status" value="1"/>
</dbReference>
<protein>
    <submittedName>
        <fullName evidence="4">Unannotated protein</fullName>
    </submittedName>
</protein>
<evidence type="ECO:0000259" key="2">
    <source>
        <dbReference type="PROSITE" id="PS50977"/>
    </source>
</evidence>
<keyword evidence="1" id="KW-0238">DNA-binding</keyword>
<dbReference type="PANTHER" id="PTHR30055:SF226">
    <property type="entry name" value="HTH-TYPE TRANSCRIPTIONAL REGULATOR PKSA"/>
    <property type="match status" value="1"/>
</dbReference>
<evidence type="ECO:0000313" key="4">
    <source>
        <dbReference type="EMBL" id="CAB4664546.1"/>
    </source>
</evidence>
<name>A0A6J6LS03_9ZZZZ</name>
<dbReference type="Gene3D" id="1.10.357.10">
    <property type="entry name" value="Tetracycline Repressor, domain 2"/>
    <property type="match status" value="1"/>
</dbReference>
<dbReference type="GO" id="GO:0000976">
    <property type="term" value="F:transcription cis-regulatory region binding"/>
    <property type="evidence" value="ECO:0007669"/>
    <property type="project" value="TreeGrafter"/>
</dbReference>
<evidence type="ECO:0000256" key="1">
    <source>
        <dbReference type="ARBA" id="ARBA00023125"/>
    </source>
</evidence>
<dbReference type="AlphaFoldDB" id="A0A6J6LS03"/>
<evidence type="ECO:0000313" key="3">
    <source>
        <dbReference type="EMBL" id="CAB4557110.1"/>
    </source>
</evidence>
<feature type="domain" description="HTH tetR-type" evidence="2">
    <location>
        <begin position="15"/>
        <end position="75"/>
    </location>
</feature>
<sequence length="204" mass="22694">MTSSPRKSPSQERSRQTVERILDAATRIFHEQGYAGATTNDIADEANISIGSLYQYFPNKDALLVALTKRHIETTTSSLAEMLDKLPADSGFEVILRLVVSFLVEQHDLDDLHLLVMHTAPRTHEINTQLEQSKTQLVEIALLLLKDANIAEHQRPLIARMVVATIDAAVHDVIIRQPRGKQRQAAIDLTISTALNVIETAQSK</sequence>
<dbReference type="InterPro" id="IPR023772">
    <property type="entry name" value="DNA-bd_HTH_TetR-type_CS"/>
</dbReference>